<dbReference type="EMBL" id="BSXT01002147">
    <property type="protein sequence ID" value="GMF47381.1"/>
    <property type="molecule type" value="Genomic_DNA"/>
</dbReference>
<keyword evidence="1" id="KW-0472">Membrane</keyword>
<feature type="transmembrane region" description="Helical" evidence="1">
    <location>
        <begin position="335"/>
        <end position="356"/>
    </location>
</feature>
<keyword evidence="3" id="KW-1185">Reference proteome</keyword>
<reference evidence="2" key="1">
    <citation type="submission" date="2023-04" db="EMBL/GenBank/DDBJ databases">
        <title>Phytophthora fragariaefolia NBRC 109709.</title>
        <authorList>
            <person name="Ichikawa N."/>
            <person name="Sato H."/>
            <person name="Tonouchi N."/>
        </authorList>
    </citation>
    <scope>NUCLEOTIDE SEQUENCE</scope>
    <source>
        <strain evidence="2">NBRC 109709</strain>
    </source>
</reference>
<feature type="transmembrane region" description="Helical" evidence="1">
    <location>
        <begin position="271"/>
        <end position="290"/>
    </location>
</feature>
<feature type="transmembrane region" description="Helical" evidence="1">
    <location>
        <begin position="302"/>
        <end position="323"/>
    </location>
</feature>
<evidence type="ECO:0000313" key="3">
    <source>
        <dbReference type="Proteomes" id="UP001165121"/>
    </source>
</evidence>
<feature type="transmembrane region" description="Helical" evidence="1">
    <location>
        <begin position="205"/>
        <end position="222"/>
    </location>
</feature>
<keyword evidence="1" id="KW-0812">Transmembrane</keyword>
<feature type="transmembrane region" description="Helical" evidence="1">
    <location>
        <begin position="376"/>
        <end position="402"/>
    </location>
</feature>
<accession>A0A9W6XUM9</accession>
<dbReference type="OrthoDB" id="110688at2759"/>
<keyword evidence="1" id="KW-1133">Transmembrane helix</keyword>
<proteinExistence type="predicted"/>
<dbReference type="Proteomes" id="UP001165121">
    <property type="component" value="Unassembled WGS sequence"/>
</dbReference>
<evidence type="ECO:0000313" key="2">
    <source>
        <dbReference type="EMBL" id="GMF47381.1"/>
    </source>
</evidence>
<sequence length="544" mass="62184">MKKARVHCRTDVSPYDVAVERRSTRFMTAQHKLMLVWIIAGMIPYTLQFRSFLKFATPHKISQNLIVPSGLEKETVNLKDACPVDGMLLSGSWFNIDPTHYFSTQNGQLCHFVVPQYNVHGTFLIQKVTAEPYYTTPSSCINDSFTYDQYFYHGSIGFYAFYEEQVGSYCKKDNTAYIVGQGLGTFDINGTRLANDTGKSNYRKSYWYCLCGAIWLTYRALVLRRCFVSCKRHGRMCDEMNEDLNRKEAMVFVQENLRLAAHGATNYHRAAVLYLLIEGIMTDLFLLIANDGMLAKIQYVSMGYNLSALLVMVFEIIENTSWLCEAWRVRIKRLLFSYETAFVGEVFTAALQQYALTILNRSHLKQTRPAALAVSYYVWSLVGHGIFVLTIILLVITVRALWAMGYVWLYQRTWAIFTAPCCVDSTLKLRNKMSLLGGYRWENDKLYYTPSALKAFGLLKMEEEDGTELLGLRKIRWFTVLRDDLFAIGVISNNRVEPCADRPCTGIVSFCERKLGGVDSEGGTHQAASIHVRHKVESLDQSQH</sequence>
<dbReference type="AlphaFoldDB" id="A0A9W6XUM9"/>
<name>A0A9W6XUM9_9STRA</name>
<evidence type="ECO:0000256" key="1">
    <source>
        <dbReference type="SAM" id="Phobius"/>
    </source>
</evidence>
<comment type="caution">
    <text evidence="2">The sequence shown here is derived from an EMBL/GenBank/DDBJ whole genome shotgun (WGS) entry which is preliminary data.</text>
</comment>
<feature type="transmembrane region" description="Helical" evidence="1">
    <location>
        <begin position="33"/>
        <end position="53"/>
    </location>
</feature>
<protein>
    <submittedName>
        <fullName evidence="2">Unnamed protein product</fullName>
    </submittedName>
</protein>
<gene>
    <name evidence="2" type="ORF">Pfra01_001785800</name>
</gene>
<organism evidence="2 3">
    <name type="scientific">Phytophthora fragariaefolia</name>
    <dbReference type="NCBI Taxonomy" id="1490495"/>
    <lineage>
        <taxon>Eukaryota</taxon>
        <taxon>Sar</taxon>
        <taxon>Stramenopiles</taxon>
        <taxon>Oomycota</taxon>
        <taxon>Peronosporomycetes</taxon>
        <taxon>Peronosporales</taxon>
        <taxon>Peronosporaceae</taxon>
        <taxon>Phytophthora</taxon>
    </lineage>
</organism>